<dbReference type="RefSeq" id="XP_007831192.1">
    <property type="nucleotide sequence ID" value="XM_007833001.1"/>
</dbReference>
<dbReference type="PANTHER" id="PTHR44942:SF4">
    <property type="entry name" value="METHYLTRANSFERASE TYPE 11 DOMAIN-CONTAINING PROTEIN"/>
    <property type="match status" value="1"/>
</dbReference>
<dbReference type="SUPFAM" id="SSF53335">
    <property type="entry name" value="S-adenosyl-L-methionine-dependent methyltransferases"/>
    <property type="match status" value="1"/>
</dbReference>
<dbReference type="KEGG" id="pfy:PFICI_04420"/>
<gene>
    <name evidence="5" type="ORF">PFICI_04420</name>
</gene>
<dbReference type="InterPro" id="IPR029063">
    <property type="entry name" value="SAM-dependent_MTases_sf"/>
</dbReference>
<sequence>MLKTLNIRIIHYKTVAPCRLLRNRTSFSAKSYAAFRPSYPPVLYKTLLAYHKLPTPSGKLLDLGCGHGLISRELSPHFKSTLAIDPSAGMVNQAKDMTKDPKIEFKHGSAEDLDFVPDSSLDMAVAGQAAHWFDYTKVWPNLARVVKSGGTMAFWGYKDNILLGYEEATTIMEHFVYGFGEVAPGVEGMGKYWEQPGRNILRNLLRSVTPPESDWEGVERLEHEPGQKGQEERIAWQTKKMKLGEVEAYTRTFSCFTGWKEAYPESRSRAEGGEGDVVDIMWDHMIDAVPEWKAMGDKWKEADVVSDWGTYILMARRR</sequence>
<feature type="domain" description="Methyltransferase type 11" evidence="4">
    <location>
        <begin position="61"/>
        <end position="154"/>
    </location>
</feature>
<dbReference type="Pfam" id="PF08241">
    <property type="entry name" value="Methyltransf_11"/>
    <property type="match status" value="1"/>
</dbReference>
<dbReference type="OrthoDB" id="10027013at2759"/>
<dbReference type="InterPro" id="IPR051052">
    <property type="entry name" value="Diverse_substrate_MTase"/>
</dbReference>
<dbReference type="InterPro" id="IPR013216">
    <property type="entry name" value="Methyltransf_11"/>
</dbReference>
<keyword evidence="2" id="KW-0489">Methyltransferase</keyword>
<dbReference type="FunCoup" id="W3X938">
    <property type="interactions" value="774"/>
</dbReference>
<dbReference type="Gene3D" id="3.40.50.150">
    <property type="entry name" value="Vaccinia Virus protein VP39"/>
    <property type="match status" value="1"/>
</dbReference>
<dbReference type="InParanoid" id="W3X938"/>
<evidence type="ECO:0000313" key="6">
    <source>
        <dbReference type="Proteomes" id="UP000030651"/>
    </source>
</evidence>
<proteinExistence type="inferred from homology"/>
<evidence type="ECO:0000256" key="2">
    <source>
        <dbReference type="ARBA" id="ARBA00022603"/>
    </source>
</evidence>
<dbReference type="GeneID" id="19269433"/>
<comment type="similarity">
    <text evidence="1">Belongs to the methyltransferase superfamily.</text>
</comment>
<dbReference type="EMBL" id="KI912111">
    <property type="protein sequence ID" value="ETS82544.1"/>
    <property type="molecule type" value="Genomic_DNA"/>
</dbReference>
<reference evidence="6" key="1">
    <citation type="journal article" date="2015" name="BMC Genomics">
        <title>Genomic and transcriptomic analysis of the endophytic fungus Pestalotiopsis fici reveals its lifestyle and high potential for synthesis of natural products.</title>
        <authorList>
            <person name="Wang X."/>
            <person name="Zhang X."/>
            <person name="Liu L."/>
            <person name="Xiang M."/>
            <person name="Wang W."/>
            <person name="Sun X."/>
            <person name="Che Y."/>
            <person name="Guo L."/>
            <person name="Liu G."/>
            <person name="Guo L."/>
            <person name="Wang C."/>
            <person name="Yin W.B."/>
            <person name="Stadler M."/>
            <person name="Zhang X."/>
            <person name="Liu X."/>
        </authorList>
    </citation>
    <scope>NUCLEOTIDE SEQUENCE [LARGE SCALE GENOMIC DNA]</scope>
    <source>
        <strain evidence="6">W106-1 / CGMCC3.15140</strain>
    </source>
</reference>
<dbReference type="CDD" id="cd02440">
    <property type="entry name" value="AdoMet_MTases"/>
    <property type="match status" value="1"/>
</dbReference>
<accession>W3X938</accession>
<evidence type="ECO:0000259" key="4">
    <source>
        <dbReference type="Pfam" id="PF08241"/>
    </source>
</evidence>
<evidence type="ECO:0000313" key="5">
    <source>
        <dbReference type="EMBL" id="ETS82544.1"/>
    </source>
</evidence>
<evidence type="ECO:0000256" key="1">
    <source>
        <dbReference type="ARBA" id="ARBA00008361"/>
    </source>
</evidence>
<dbReference type="AlphaFoldDB" id="W3X938"/>
<dbReference type="Proteomes" id="UP000030651">
    <property type="component" value="Unassembled WGS sequence"/>
</dbReference>
<dbReference type="PANTHER" id="PTHR44942">
    <property type="entry name" value="METHYLTRANSF_11 DOMAIN-CONTAINING PROTEIN"/>
    <property type="match status" value="1"/>
</dbReference>
<protein>
    <recommendedName>
        <fullName evidence="4">Methyltransferase type 11 domain-containing protein</fullName>
    </recommendedName>
</protein>
<evidence type="ECO:0000256" key="3">
    <source>
        <dbReference type="ARBA" id="ARBA00022679"/>
    </source>
</evidence>
<keyword evidence="6" id="KW-1185">Reference proteome</keyword>
<dbReference type="OMA" id="RTWSAYH"/>
<organism evidence="5 6">
    <name type="scientific">Pestalotiopsis fici (strain W106-1 / CGMCC3.15140)</name>
    <dbReference type="NCBI Taxonomy" id="1229662"/>
    <lineage>
        <taxon>Eukaryota</taxon>
        <taxon>Fungi</taxon>
        <taxon>Dikarya</taxon>
        <taxon>Ascomycota</taxon>
        <taxon>Pezizomycotina</taxon>
        <taxon>Sordariomycetes</taxon>
        <taxon>Xylariomycetidae</taxon>
        <taxon>Amphisphaeriales</taxon>
        <taxon>Sporocadaceae</taxon>
        <taxon>Pestalotiopsis</taxon>
    </lineage>
</organism>
<dbReference type="HOGENOM" id="CLU_049344_1_2_1"/>
<keyword evidence="3" id="KW-0808">Transferase</keyword>
<dbReference type="GO" id="GO:0008757">
    <property type="term" value="F:S-adenosylmethionine-dependent methyltransferase activity"/>
    <property type="evidence" value="ECO:0007669"/>
    <property type="project" value="InterPro"/>
</dbReference>
<dbReference type="GO" id="GO:0032259">
    <property type="term" value="P:methylation"/>
    <property type="evidence" value="ECO:0007669"/>
    <property type="project" value="UniProtKB-KW"/>
</dbReference>
<name>W3X938_PESFW</name>
<dbReference type="eggNOG" id="KOG3010">
    <property type="taxonomic scope" value="Eukaryota"/>
</dbReference>